<gene>
    <name evidence="1" type="ORF">GH811_04925</name>
</gene>
<dbReference type="EMBL" id="WJBE01000003">
    <property type="protein sequence ID" value="MBC3898956.1"/>
    <property type="molecule type" value="Genomic_DNA"/>
</dbReference>
<proteinExistence type="predicted"/>
<evidence type="ECO:0000313" key="2">
    <source>
        <dbReference type="Proteomes" id="UP000622405"/>
    </source>
</evidence>
<dbReference type="Proteomes" id="UP000622405">
    <property type="component" value="Unassembled WGS sequence"/>
</dbReference>
<keyword evidence="2" id="KW-1185">Reference proteome</keyword>
<dbReference type="RefSeq" id="WP_186893542.1">
    <property type="nucleotide sequence ID" value="NZ_WJBE01000003.1"/>
</dbReference>
<protein>
    <submittedName>
        <fullName evidence="1">Uncharacterized protein</fullName>
    </submittedName>
</protein>
<name>A0ABR6YV07_9FIRM</name>
<organism evidence="1 2">
    <name type="scientific">Acetobacterium malicum</name>
    <dbReference type="NCBI Taxonomy" id="52692"/>
    <lineage>
        <taxon>Bacteria</taxon>
        <taxon>Bacillati</taxon>
        <taxon>Bacillota</taxon>
        <taxon>Clostridia</taxon>
        <taxon>Eubacteriales</taxon>
        <taxon>Eubacteriaceae</taxon>
        <taxon>Acetobacterium</taxon>
    </lineage>
</organism>
<sequence>MFGFSLFSQVTAQTPAILDEQGQIKSESFDYNQALEIAQEKNDTAKIDKLLANGSPPYCGKDVPLKSAAYLTYLTSYMGENPAIHNRRYQKKMQLKEQDMNKDVIIICESIYHGNTMKLAPFFNYRSLRYSFLKAGLFFALLSKPLFSFKFIYPTSHTQI</sequence>
<evidence type="ECO:0000313" key="1">
    <source>
        <dbReference type="EMBL" id="MBC3898956.1"/>
    </source>
</evidence>
<reference evidence="1 2" key="1">
    <citation type="journal article" date="2020" name="mSystems">
        <title>Defining Genomic and Predicted Metabolic Features of the Acetobacterium Genus.</title>
        <authorList>
            <person name="Ross D.E."/>
            <person name="Marshall C.W."/>
            <person name="Gulliver D."/>
            <person name="May H.D."/>
            <person name="Norman R.S."/>
        </authorList>
    </citation>
    <scope>NUCLEOTIDE SEQUENCE [LARGE SCALE GENOMIC DNA]</scope>
    <source>
        <strain evidence="1 2">DSM 4132</strain>
    </source>
</reference>
<comment type="caution">
    <text evidence="1">The sequence shown here is derived from an EMBL/GenBank/DDBJ whole genome shotgun (WGS) entry which is preliminary data.</text>
</comment>
<accession>A0ABR6YV07</accession>